<evidence type="ECO:0000256" key="1">
    <source>
        <dbReference type="SAM" id="MobiDB-lite"/>
    </source>
</evidence>
<dbReference type="GO" id="GO:0000447">
    <property type="term" value="P:endonucleolytic cleavage in ITS1 to separate SSU-rRNA from 5.8S rRNA and LSU-rRNA from tricistronic rRNA transcript (SSU-rRNA, 5.8S rRNA, LSU-rRNA)"/>
    <property type="evidence" value="ECO:0007669"/>
    <property type="project" value="TreeGrafter"/>
</dbReference>
<dbReference type="STRING" id="35608.A0A2U1MAS7"/>
<keyword evidence="3" id="KW-1185">Reference proteome</keyword>
<dbReference type="PANTHER" id="PTHR14490">
    <property type="entry name" value="ZINC FINGER, ZZ TYPE"/>
    <property type="match status" value="1"/>
</dbReference>
<dbReference type="InterPro" id="IPR018034">
    <property type="entry name" value="Kri1"/>
</dbReference>
<evidence type="ECO:0000313" key="3">
    <source>
        <dbReference type="Proteomes" id="UP000245207"/>
    </source>
</evidence>
<protein>
    <submittedName>
        <fullName evidence="2">KRR1 family protein</fullName>
    </submittedName>
</protein>
<dbReference type="GO" id="GO:0005730">
    <property type="term" value="C:nucleolus"/>
    <property type="evidence" value="ECO:0007669"/>
    <property type="project" value="TreeGrafter"/>
</dbReference>
<comment type="caution">
    <text evidence="2">The sequence shown here is derived from an EMBL/GenBank/DDBJ whole genome shotgun (WGS) entry which is preliminary data.</text>
</comment>
<organism evidence="2 3">
    <name type="scientific">Artemisia annua</name>
    <name type="common">Sweet wormwood</name>
    <dbReference type="NCBI Taxonomy" id="35608"/>
    <lineage>
        <taxon>Eukaryota</taxon>
        <taxon>Viridiplantae</taxon>
        <taxon>Streptophyta</taxon>
        <taxon>Embryophyta</taxon>
        <taxon>Tracheophyta</taxon>
        <taxon>Spermatophyta</taxon>
        <taxon>Magnoliopsida</taxon>
        <taxon>eudicotyledons</taxon>
        <taxon>Gunneridae</taxon>
        <taxon>Pentapetalae</taxon>
        <taxon>asterids</taxon>
        <taxon>campanulids</taxon>
        <taxon>Asterales</taxon>
        <taxon>Asteraceae</taxon>
        <taxon>Asteroideae</taxon>
        <taxon>Anthemideae</taxon>
        <taxon>Artemisiinae</taxon>
        <taxon>Artemisia</taxon>
    </lineage>
</organism>
<gene>
    <name evidence="2" type="ORF">CTI12_AA382060</name>
</gene>
<feature type="compositionally biased region" description="Acidic residues" evidence="1">
    <location>
        <begin position="11"/>
        <end position="20"/>
    </location>
</feature>
<dbReference type="Proteomes" id="UP000245207">
    <property type="component" value="Unassembled WGS sequence"/>
</dbReference>
<dbReference type="PANTHER" id="PTHR14490:SF5">
    <property type="entry name" value="PROTEIN KRI1 HOMOLOG"/>
    <property type="match status" value="1"/>
</dbReference>
<sequence>MRRRDAPPLESSDDEDGDAFDADVNDVELFDMLLKFRNRDPSLKTKQEVISLVDKYIDLDDDISIKDDVEYEKKLDEYFSNDDKLSENDKCFLKEFFRKKMWICKDCDGLDDIDLLFEDEIDMLRQESYEAAYNLRYEEHGEKYIIREHSPYFEELIRELEDAMKKERENKNLSS</sequence>
<proteinExistence type="predicted"/>
<reference evidence="2 3" key="1">
    <citation type="journal article" date="2018" name="Mol. Plant">
        <title>The genome of Artemisia annua provides insight into the evolution of Asteraceae family and artemisinin biosynthesis.</title>
        <authorList>
            <person name="Shen Q."/>
            <person name="Zhang L."/>
            <person name="Liao Z."/>
            <person name="Wang S."/>
            <person name="Yan T."/>
            <person name="Shi P."/>
            <person name="Liu M."/>
            <person name="Fu X."/>
            <person name="Pan Q."/>
            <person name="Wang Y."/>
            <person name="Lv Z."/>
            <person name="Lu X."/>
            <person name="Zhang F."/>
            <person name="Jiang W."/>
            <person name="Ma Y."/>
            <person name="Chen M."/>
            <person name="Hao X."/>
            <person name="Li L."/>
            <person name="Tang Y."/>
            <person name="Lv G."/>
            <person name="Zhou Y."/>
            <person name="Sun X."/>
            <person name="Brodelius P.E."/>
            <person name="Rose J.K.C."/>
            <person name="Tang K."/>
        </authorList>
    </citation>
    <scope>NUCLEOTIDE SEQUENCE [LARGE SCALE GENOMIC DNA]</scope>
    <source>
        <strain evidence="3">cv. Huhao1</strain>
        <tissue evidence="2">Leaf</tissue>
    </source>
</reference>
<dbReference type="EMBL" id="PKPP01005911">
    <property type="protein sequence ID" value="PWA58370.1"/>
    <property type="molecule type" value="Genomic_DNA"/>
</dbReference>
<accession>A0A2U1MAS7</accession>
<dbReference type="GO" id="GO:0030686">
    <property type="term" value="C:90S preribosome"/>
    <property type="evidence" value="ECO:0007669"/>
    <property type="project" value="TreeGrafter"/>
</dbReference>
<feature type="region of interest" description="Disordered" evidence="1">
    <location>
        <begin position="1"/>
        <end position="20"/>
    </location>
</feature>
<evidence type="ECO:0000313" key="2">
    <source>
        <dbReference type="EMBL" id="PWA58370.1"/>
    </source>
</evidence>
<name>A0A2U1MAS7_ARTAN</name>
<dbReference type="AlphaFoldDB" id="A0A2U1MAS7"/>